<dbReference type="OMA" id="VPGTCYF"/>
<dbReference type="GO" id="GO:0008074">
    <property type="term" value="C:guanylate cyclase complex, soluble"/>
    <property type="evidence" value="ECO:0007669"/>
    <property type="project" value="TreeGrafter"/>
</dbReference>
<dbReference type="OrthoDB" id="1890790at2759"/>
<dbReference type="InterPro" id="IPR018297">
    <property type="entry name" value="A/G_cyclase_CS"/>
</dbReference>
<dbReference type="AlphaFoldDB" id="W2SYZ0"/>
<comment type="similarity">
    <text evidence="9">Belongs to the adenylyl cyclase class-4/guanylyl cyclase family.</text>
</comment>
<name>W2SYZ0_NECAM</name>
<keyword evidence="10" id="KW-0175">Coiled coil</keyword>
<dbReference type="FunFam" id="3.30.70.1230:FF:000007">
    <property type="entry name" value="Guanylate cyclase soluble subunit alpha-3"/>
    <property type="match status" value="1"/>
</dbReference>
<evidence type="ECO:0000256" key="4">
    <source>
        <dbReference type="ARBA" id="ARBA00022490"/>
    </source>
</evidence>
<keyword evidence="7 9" id="KW-0456">Lyase</keyword>
<comment type="catalytic activity">
    <reaction evidence="1">
        <text>GTP = 3',5'-cyclic GMP + diphosphate</text>
        <dbReference type="Rhea" id="RHEA:13665"/>
        <dbReference type="ChEBI" id="CHEBI:33019"/>
        <dbReference type="ChEBI" id="CHEBI:37565"/>
        <dbReference type="ChEBI" id="CHEBI:57746"/>
        <dbReference type="EC" id="4.6.1.2"/>
    </reaction>
</comment>
<dbReference type="EC" id="4.6.1.2" evidence="3"/>
<dbReference type="GO" id="GO:0019934">
    <property type="term" value="P:cGMP-mediated signaling"/>
    <property type="evidence" value="ECO:0007669"/>
    <property type="project" value="TreeGrafter"/>
</dbReference>
<evidence type="ECO:0000313" key="13">
    <source>
        <dbReference type="Proteomes" id="UP000053676"/>
    </source>
</evidence>
<feature type="coiled-coil region" evidence="10">
    <location>
        <begin position="184"/>
        <end position="211"/>
    </location>
</feature>
<feature type="non-terminal residue" evidence="12">
    <location>
        <position position="1"/>
    </location>
</feature>
<dbReference type="Gene3D" id="6.10.250.780">
    <property type="match status" value="1"/>
</dbReference>
<evidence type="ECO:0000256" key="6">
    <source>
        <dbReference type="ARBA" id="ARBA00023134"/>
    </source>
</evidence>
<dbReference type="PANTHER" id="PTHR45655:SF13">
    <property type="entry name" value="SOLUBLE GUANYLATE CYCLASE GCY-32-RELATED"/>
    <property type="match status" value="1"/>
</dbReference>
<reference evidence="13" key="1">
    <citation type="journal article" date="2014" name="Nat. Genet.">
        <title>Genome of the human hookworm Necator americanus.</title>
        <authorList>
            <person name="Tang Y.T."/>
            <person name="Gao X."/>
            <person name="Rosa B.A."/>
            <person name="Abubucker S."/>
            <person name="Hallsworth-Pepin K."/>
            <person name="Martin J."/>
            <person name="Tyagi R."/>
            <person name="Heizer E."/>
            <person name="Zhang X."/>
            <person name="Bhonagiri-Palsikar V."/>
            <person name="Minx P."/>
            <person name="Warren W.C."/>
            <person name="Wang Q."/>
            <person name="Zhan B."/>
            <person name="Hotez P.J."/>
            <person name="Sternberg P.W."/>
            <person name="Dougall A."/>
            <person name="Gaze S.T."/>
            <person name="Mulvenna J."/>
            <person name="Sotillo J."/>
            <person name="Ranganathan S."/>
            <person name="Rabelo E.M."/>
            <person name="Wilson R.K."/>
            <person name="Felgner P.L."/>
            <person name="Bethony J."/>
            <person name="Hawdon J.M."/>
            <person name="Gasser R.B."/>
            <person name="Loukas A."/>
            <person name="Mitreva M."/>
        </authorList>
    </citation>
    <scope>NUCLEOTIDE SEQUENCE [LARGE SCALE GENOMIC DNA]</scope>
</reference>
<dbReference type="InterPro" id="IPR001054">
    <property type="entry name" value="A/G_cyclase"/>
</dbReference>
<keyword evidence="4" id="KW-0963">Cytoplasm</keyword>
<evidence type="ECO:0000256" key="8">
    <source>
        <dbReference type="ARBA" id="ARBA00023293"/>
    </source>
</evidence>
<dbReference type="InterPro" id="IPR011645">
    <property type="entry name" value="HNOB_dom_associated"/>
</dbReference>
<dbReference type="GO" id="GO:0005525">
    <property type="term" value="F:GTP binding"/>
    <property type="evidence" value="ECO:0007669"/>
    <property type="project" value="UniProtKB-KW"/>
</dbReference>
<dbReference type="CDD" id="cd07302">
    <property type="entry name" value="CHD"/>
    <property type="match status" value="1"/>
</dbReference>
<dbReference type="Pfam" id="PF07701">
    <property type="entry name" value="HNOBA"/>
    <property type="match status" value="1"/>
</dbReference>
<accession>W2SYZ0</accession>
<evidence type="ECO:0000259" key="11">
    <source>
        <dbReference type="PROSITE" id="PS50125"/>
    </source>
</evidence>
<feature type="domain" description="Guanylate cyclase" evidence="11">
    <location>
        <begin position="243"/>
        <end position="380"/>
    </location>
</feature>
<dbReference type="Pfam" id="PF00211">
    <property type="entry name" value="Guanylate_cyc"/>
    <property type="match status" value="1"/>
</dbReference>
<evidence type="ECO:0000256" key="10">
    <source>
        <dbReference type="SAM" id="Coils"/>
    </source>
</evidence>
<evidence type="ECO:0000256" key="3">
    <source>
        <dbReference type="ARBA" id="ARBA00012202"/>
    </source>
</evidence>
<dbReference type="PANTHER" id="PTHR45655">
    <property type="entry name" value="GUANYLATE CYCLASE SOLUBLE SUBUNIT BETA-2"/>
    <property type="match status" value="1"/>
</dbReference>
<organism evidence="12 13">
    <name type="scientific">Necator americanus</name>
    <name type="common">Human hookworm</name>
    <dbReference type="NCBI Taxonomy" id="51031"/>
    <lineage>
        <taxon>Eukaryota</taxon>
        <taxon>Metazoa</taxon>
        <taxon>Ecdysozoa</taxon>
        <taxon>Nematoda</taxon>
        <taxon>Chromadorea</taxon>
        <taxon>Rhabditida</taxon>
        <taxon>Rhabditina</taxon>
        <taxon>Rhabditomorpha</taxon>
        <taxon>Strongyloidea</taxon>
        <taxon>Ancylostomatidae</taxon>
        <taxon>Bunostominae</taxon>
        <taxon>Necator</taxon>
    </lineage>
</organism>
<evidence type="ECO:0000256" key="1">
    <source>
        <dbReference type="ARBA" id="ARBA00001436"/>
    </source>
</evidence>
<gene>
    <name evidence="12" type="ORF">NECAME_13156</name>
</gene>
<dbReference type="EMBL" id="KI660381">
    <property type="protein sequence ID" value="ETN74176.1"/>
    <property type="molecule type" value="Genomic_DNA"/>
</dbReference>
<keyword evidence="13" id="KW-1185">Reference proteome</keyword>
<evidence type="ECO:0000256" key="2">
    <source>
        <dbReference type="ARBA" id="ARBA00004496"/>
    </source>
</evidence>
<dbReference type="GO" id="GO:0070482">
    <property type="term" value="P:response to oxygen levels"/>
    <property type="evidence" value="ECO:0007669"/>
    <property type="project" value="TreeGrafter"/>
</dbReference>
<comment type="subcellular location">
    <subcellularLocation>
        <location evidence="2">Cytoplasm</location>
    </subcellularLocation>
</comment>
<proteinExistence type="inferred from homology"/>
<keyword evidence="6" id="KW-0342">GTP-binding</keyword>
<evidence type="ECO:0000256" key="9">
    <source>
        <dbReference type="RuleBase" id="RU000405"/>
    </source>
</evidence>
<dbReference type="PROSITE" id="PS00452">
    <property type="entry name" value="GUANYLATE_CYCLASE_1"/>
    <property type="match status" value="1"/>
</dbReference>
<evidence type="ECO:0000256" key="5">
    <source>
        <dbReference type="ARBA" id="ARBA00022741"/>
    </source>
</evidence>
<dbReference type="Proteomes" id="UP000053676">
    <property type="component" value="Unassembled WGS sequence"/>
</dbReference>
<dbReference type="Gene3D" id="3.30.70.1230">
    <property type="entry name" value="Nucleotide cyclase"/>
    <property type="match status" value="1"/>
</dbReference>
<evidence type="ECO:0000313" key="12">
    <source>
        <dbReference type="EMBL" id="ETN74176.1"/>
    </source>
</evidence>
<dbReference type="GO" id="GO:0004383">
    <property type="term" value="F:guanylate cyclase activity"/>
    <property type="evidence" value="ECO:0007669"/>
    <property type="project" value="UniProtKB-EC"/>
</dbReference>
<dbReference type="KEGG" id="nai:NECAME_13156"/>
<evidence type="ECO:0000256" key="7">
    <source>
        <dbReference type="ARBA" id="ARBA00023239"/>
    </source>
</evidence>
<keyword evidence="8" id="KW-0141">cGMP biosynthesis</keyword>
<dbReference type="InterPro" id="IPR042463">
    <property type="entry name" value="HNOB_dom_associated_sf"/>
</dbReference>
<dbReference type="STRING" id="51031.W2SYZ0"/>
<dbReference type="InterPro" id="IPR029787">
    <property type="entry name" value="Nucleotide_cyclase"/>
</dbReference>
<dbReference type="SMART" id="SM00044">
    <property type="entry name" value="CYCc"/>
    <property type="match status" value="1"/>
</dbReference>
<dbReference type="PROSITE" id="PS50125">
    <property type="entry name" value="GUANYLATE_CYCLASE_2"/>
    <property type="match status" value="1"/>
</dbReference>
<dbReference type="Gene3D" id="3.30.450.260">
    <property type="entry name" value="Haem NO binding associated domain"/>
    <property type="match status" value="1"/>
</dbReference>
<keyword evidence="5" id="KW-0547">Nucleotide-binding</keyword>
<dbReference type="SUPFAM" id="SSF55073">
    <property type="entry name" value="Nucleotide cyclase"/>
    <property type="match status" value="1"/>
</dbReference>
<sequence>GIFDISSDDFSQAFPYHICFDKELFIEHFGHYIRNAYPMAIRQETRVSDILELVHPEVPLSYESILAFKNSLFVFKMKGIGDIVHSKNEEVKPILLKGKVYFHKTNVCFYPINLKLKRFPFISGNFLLPGSMVIICGGSYILYVSSVNVTTVRELIQRNLHISDMQRHDGTRDLIMLNQSRMSQVELNRKLEETTKSLKKMASELEVEKQKTDELLCELMPASIADALRQGKMVEASDFADCTLLFTDIVTFTNICAKCTPYDVVTLLNDLYLRFDRLIGLHDVYKVETIGDAYMVVGGVPDPCDNHSERVLNVSIEIRDFDLIAGMLMESKLVLSPITHKPIKIRVGVHAGPVVAGVVGMKMPRYCLFGDSVNVANKMESCGIPVKIHVSEPAKSNALRTNQNFVFIDRGLTDIKGKGVMYTYFLERNDRKSVWELCARPRTGEQTIDGYMELHDSSIYQEDGPITHGVAIGADLATHHIKSPTCSIS</sequence>
<protein>
    <recommendedName>
        <fullName evidence="3">guanylate cyclase</fullName>
        <ecNumber evidence="3">4.6.1.2</ecNumber>
    </recommendedName>
</protein>